<feature type="transmembrane region" description="Helical" evidence="1">
    <location>
        <begin position="51"/>
        <end position="75"/>
    </location>
</feature>
<evidence type="ECO:0000256" key="1">
    <source>
        <dbReference type="SAM" id="Phobius"/>
    </source>
</evidence>
<protein>
    <submittedName>
        <fullName evidence="2">Uncharacterized protein</fullName>
    </submittedName>
</protein>
<reference evidence="2 3" key="1">
    <citation type="journal article" date="2013" name="Curr. Biol.">
        <title>The Genome of the Foraminiferan Reticulomyxa filosa.</title>
        <authorList>
            <person name="Glockner G."/>
            <person name="Hulsmann N."/>
            <person name="Schleicher M."/>
            <person name="Noegel A.A."/>
            <person name="Eichinger L."/>
            <person name="Gallinger C."/>
            <person name="Pawlowski J."/>
            <person name="Sierra R."/>
            <person name="Euteneuer U."/>
            <person name="Pillet L."/>
            <person name="Moustafa A."/>
            <person name="Platzer M."/>
            <person name="Groth M."/>
            <person name="Szafranski K."/>
            <person name="Schliwa M."/>
        </authorList>
    </citation>
    <scope>NUCLEOTIDE SEQUENCE [LARGE SCALE GENOMIC DNA]</scope>
</reference>
<evidence type="ECO:0000313" key="2">
    <source>
        <dbReference type="EMBL" id="ETO12628.1"/>
    </source>
</evidence>
<accession>X6MF28</accession>
<dbReference type="EMBL" id="ASPP01021243">
    <property type="protein sequence ID" value="ETO12628.1"/>
    <property type="molecule type" value="Genomic_DNA"/>
</dbReference>
<dbReference type="Proteomes" id="UP000023152">
    <property type="component" value="Unassembled WGS sequence"/>
</dbReference>
<keyword evidence="1" id="KW-0812">Transmembrane</keyword>
<keyword evidence="3" id="KW-1185">Reference proteome</keyword>
<keyword evidence="1" id="KW-0472">Membrane</keyword>
<dbReference type="AlphaFoldDB" id="X6MF28"/>
<comment type="caution">
    <text evidence="2">The sequence shown here is derived from an EMBL/GenBank/DDBJ whole genome shotgun (WGS) entry which is preliminary data.</text>
</comment>
<evidence type="ECO:0000313" key="3">
    <source>
        <dbReference type="Proteomes" id="UP000023152"/>
    </source>
</evidence>
<proteinExistence type="predicted"/>
<feature type="transmembrane region" description="Helical" evidence="1">
    <location>
        <begin position="246"/>
        <end position="263"/>
    </location>
</feature>
<sequence length="285" mass="33696">MLYLLHHIVVVSTELAFQQKETKPKSTLTSPLFVHSVLGKKFSTNMDHVQYYWLILVGITLFVNYTLLFFCYYGCKACCMICRFSFFRTYGVDPMLWLCCACCSCCRICQTLPSPFLLTKHKEHHSARIQQSHLSHLDFSDRGKNRIQTDTDDMTKSGPHNEHNCEYYQNKVSGCYLCCCARWQNSYSSPPQSHHLTWFFDLPRHNKKRNIKEYKPFCLLFFSFPFEGKKSECCLFFHFLSNVFDFHHFFVFVLLVFVVVWWMQRGLFDCLIAELVRNLSKKESS</sequence>
<keyword evidence="1" id="KW-1133">Transmembrane helix</keyword>
<name>X6MF28_RETFI</name>
<organism evidence="2 3">
    <name type="scientific">Reticulomyxa filosa</name>
    <dbReference type="NCBI Taxonomy" id="46433"/>
    <lineage>
        <taxon>Eukaryota</taxon>
        <taxon>Sar</taxon>
        <taxon>Rhizaria</taxon>
        <taxon>Retaria</taxon>
        <taxon>Foraminifera</taxon>
        <taxon>Monothalamids</taxon>
        <taxon>Reticulomyxidae</taxon>
        <taxon>Reticulomyxa</taxon>
    </lineage>
</organism>
<gene>
    <name evidence="2" type="ORF">RFI_24744</name>
</gene>